<dbReference type="PANTHER" id="PTHR12526:SF510">
    <property type="entry name" value="D-INOSITOL 3-PHOSPHATE GLYCOSYLTRANSFERASE"/>
    <property type="match status" value="1"/>
</dbReference>
<evidence type="ECO:0000313" key="5">
    <source>
        <dbReference type="Proteomes" id="UP000502415"/>
    </source>
</evidence>
<keyword evidence="2 4" id="KW-0808">Transferase</keyword>
<dbReference type="CDD" id="cd03801">
    <property type="entry name" value="GT4_PimA-like"/>
    <property type="match status" value="1"/>
</dbReference>
<dbReference type="Gene3D" id="3.40.50.2000">
    <property type="entry name" value="Glycogen Phosphorylase B"/>
    <property type="match status" value="1"/>
</dbReference>
<organism evidence="4 5">
    <name type="scientific">Massilia forsythiae</name>
    <dbReference type="NCBI Taxonomy" id="2728020"/>
    <lineage>
        <taxon>Bacteria</taxon>
        <taxon>Pseudomonadati</taxon>
        <taxon>Pseudomonadota</taxon>
        <taxon>Betaproteobacteria</taxon>
        <taxon>Burkholderiales</taxon>
        <taxon>Oxalobacteraceae</taxon>
        <taxon>Telluria group</taxon>
        <taxon>Massilia</taxon>
    </lineage>
</organism>
<reference evidence="4 5" key="1">
    <citation type="submission" date="2020-04" db="EMBL/GenBank/DDBJ databases">
        <title>Genome sequencing of novel species.</title>
        <authorList>
            <person name="Heo J."/>
            <person name="Kim S.-J."/>
            <person name="Kim J.-S."/>
            <person name="Hong S.-B."/>
            <person name="Kwon S.-W."/>
        </authorList>
    </citation>
    <scope>NUCLEOTIDE SEQUENCE [LARGE SCALE GENOMIC DNA]</scope>
    <source>
        <strain evidence="4 5">GN2-R2</strain>
    </source>
</reference>
<protein>
    <submittedName>
        <fullName evidence="4">Glycosyltransferase family 4 protein</fullName>
    </submittedName>
</protein>
<dbReference type="PANTHER" id="PTHR12526">
    <property type="entry name" value="GLYCOSYLTRANSFERASE"/>
    <property type="match status" value="1"/>
</dbReference>
<dbReference type="AlphaFoldDB" id="A0A7Z2ZSU2"/>
<dbReference type="GO" id="GO:0016757">
    <property type="term" value="F:glycosyltransferase activity"/>
    <property type="evidence" value="ECO:0007669"/>
    <property type="project" value="UniProtKB-KW"/>
</dbReference>
<keyword evidence="5" id="KW-1185">Reference proteome</keyword>
<dbReference type="Pfam" id="PF00534">
    <property type="entry name" value="Glycos_transf_1"/>
    <property type="match status" value="1"/>
</dbReference>
<evidence type="ECO:0000256" key="1">
    <source>
        <dbReference type="ARBA" id="ARBA00022676"/>
    </source>
</evidence>
<sequence length="564" mass="61220">MTDRFALHFVPEGYSVAGHRLMGRQAAGAGLLRAAARSAGLAMLGCWAAGDGHAAACERQLRELGYAGRVERLDPGRPQDLARFGTLYHPAPGIERLAWRRLGVGERRYSLCGITHTTASHTVMSAIANLLVAPVRSWDAVICTSRVVRNSVRHLLERQAEYLGARLGAQRFELPQLPLIPLGVHSADLRFDADARAEARRRLGIAEDDVAFLYVGRLSFHAKAHPQQMFGALERACSQDGQNGPGAGVRQVHLILCGWFANEAIERAFRDAAAALCPSIRLTVLDGRAPDSQASAWAAADVFTSLSDNVQETFGLTPLEAMAAGLPCVVSDWSGYRDTVRDGVDGYRIATVMPGAGAGLDLAQRYDDGVDSYDQYCGHTSQAVALDGAQLAQAYGRLIGDAALRRQLGENGRRRAQAEFDWSVIFGCYRRLWGELDERRRADAALAPALPPGVHAGAPDRPDPFALFASYPSAQITPASLVELAPDASLALLRQYRELAINRFATASLPTLEEFGQIFGSIESRPTQVDELLDTLGPCDRPMLLRGLAWLCKMDLLRIRAADE</sequence>
<dbReference type="SUPFAM" id="SSF53756">
    <property type="entry name" value="UDP-Glycosyltransferase/glycogen phosphorylase"/>
    <property type="match status" value="1"/>
</dbReference>
<gene>
    <name evidence="4" type="ORF">HH212_11570</name>
</gene>
<proteinExistence type="predicted"/>
<keyword evidence="1" id="KW-0328">Glycosyltransferase</keyword>
<dbReference type="RefSeq" id="WP_170202612.1">
    <property type="nucleotide sequence ID" value="NZ_CP051685.1"/>
</dbReference>
<evidence type="ECO:0000256" key="2">
    <source>
        <dbReference type="ARBA" id="ARBA00022679"/>
    </source>
</evidence>
<dbReference type="InterPro" id="IPR001296">
    <property type="entry name" value="Glyco_trans_1"/>
</dbReference>
<dbReference type="EMBL" id="CP051685">
    <property type="protein sequence ID" value="QJE00580.1"/>
    <property type="molecule type" value="Genomic_DNA"/>
</dbReference>
<dbReference type="KEGG" id="mfy:HH212_11570"/>
<evidence type="ECO:0000259" key="3">
    <source>
        <dbReference type="Pfam" id="PF00534"/>
    </source>
</evidence>
<evidence type="ECO:0000313" key="4">
    <source>
        <dbReference type="EMBL" id="QJE00580.1"/>
    </source>
</evidence>
<dbReference type="Proteomes" id="UP000502415">
    <property type="component" value="Chromosome"/>
</dbReference>
<name>A0A7Z2ZSU2_9BURK</name>
<accession>A0A7Z2ZSU2</accession>
<feature type="domain" description="Glycosyl transferase family 1" evidence="3">
    <location>
        <begin position="196"/>
        <end position="350"/>
    </location>
</feature>